<feature type="transmembrane region" description="Helical" evidence="1">
    <location>
        <begin position="50"/>
        <end position="72"/>
    </location>
</feature>
<name>A0ABU3EKV7_9RHOB</name>
<evidence type="ECO:0000256" key="1">
    <source>
        <dbReference type="SAM" id="Phobius"/>
    </source>
</evidence>
<keyword evidence="1" id="KW-1133">Transmembrane helix</keyword>
<accession>A0ABU3EKV7</accession>
<dbReference type="Proteomes" id="UP001251085">
    <property type="component" value="Unassembled WGS sequence"/>
</dbReference>
<comment type="caution">
    <text evidence="2">The sequence shown here is derived from an EMBL/GenBank/DDBJ whole genome shotgun (WGS) entry which is preliminary data.</text>
</comment>
<keyword evidence="1" id="KW-0812">Transmembrane</keyword>
<proteinExistence type="predicted"/>
<evidence type="ECO:0000313" key="3">
    <source>
        <dbReference type="Proteomes" id="UP001251085"/>
    </source>
</evidence>
<reference evidence="3" key="1">
    <citation type="submission" date="2023-07" db="EMBL/GenBank/DDBJ databases">
        <title>Characterization of two Paracoccaceae strains isolated from Phycosphere and proposal of Xinfangfangia lacusdiani sp. nov.</title>
        <authorList>
            <person name="Deng Y."/>
            <person name="Zhang Y.Q."/>
        </authorList>
    </citation>
    <scope>NUCLEOTIDE SEQUENCE [LARGE SCALE GENOMIC DNA]</scope>
    <source>
        <strain evidence="3">CPCC 101403</strain>
    </source>
</reference>
<organism evidence="2 3">
    <name type="scientific">Paracoccus broussonetiae</name>
    <dbReference type="NCBI Taxonomy" id="3075834"/>
    <lineage>
        <taxon>Bacteria</taxon>
        <taxon>Pseudomonadati</taxon>
        <taxon>Pseudomonadota</taxon>
        <taxon>Alphaproteobacteria</taxon>
        <taxon>Rhodobacterales</taxon>
        <taxon>Paracoccaceae</taxon>
        <taxon>Paracoccus</taxon>
    </lineage>
</organism>
<sequence length="76" mass="8411">MLSTALMMVFFAAIAGLVMVFAKLFFRSDDLFRANNITEMDFLGRGRLKLLVWWLVLIIVAPVSGILATVAARGGY</sequence>
<keyword evidence="3" id="KW-1185">Reference proteome</keyword>
<keyword evidence="1" id="KW-0472">Membrane</keyword>
<dbReference type="EMBL" id="JAVRQI010000031">
    <property type="protein sequence ID" value="MDT1064716.1"/>
    <property type="molecule type" value="Genomic_DNA"/>
</dbReference>
<gene>
    <name evidence="2" type="ORF">RM190_22865</name>
</gene>
<protein>
    <submittedName>
        <fullName evidence="2">Uncharacterized protein</fullName>
    </submittedName>
</protein>
<evidence type="ECO:0000313" key="2">
    <source>
        <dbReference type="EMBL" id="MDT1064716.1"/>
    </source>
</evidence>
<feature type="transmembrane region" description="Helical" evidence="1">
    <location>
        <begin position="6"/>
        <end position="26"/>
    </location>
</feature>